<gene>
    <name evidence="2" type="ORF">WUBG_17823</name>
</gene>
<evidence type="ECO:0000313" key="2">
    <source>
        <dbReference type="EMBL" id="EJW71269.1"/>
    </source>
</evidence>
<dbReference type="Proteomes" id="UP000004810">
    <property type="component" value="Unassembled WGS sequence"/>
</dbReference>
<feature type="non-terminal residue" evidence="2">
    <location>
        <position position="1"/>
    </location>
</feature>
<dbReference type="InterPro" id="IPR013098">
    <property type="entry name" value="Ig_I-set"/>
</dbReference>
<evidence type="ECO:0000313" key="3">
    <source>
        <dbReference type="Proteomes" id="UP000004810"/>
    </source>
</evidence>
<dbReference type="InterPro" id="IPR007110">
    <property type="entry name" value="Ig-like_dom"/>
</dbReference>
<name>J9E7D3_WUCBA</name>
<sequence length="58" mass="6703">IIWTRNNLLIKPDYHSVFLNNNQTLWINLARDGIDGHYTCTATNKIGQASRDFIIKLT</sequence>
<dbReference type="EMBL" id="ADBV01019057">
    <property type="protein sequence ID" value="EJW71269.1"/>
    <property type="molecule type" value="Genomic_DNA"/>
</dbReference>
<dbReference type="InterPro" id="IPR036179">
    <property type="entry name" value="Ig-like_dom_sf"/>
</dbReference>
<organism evidence="2 3">
    <name type="scientific">Wuchereria bancrofti</name>
    <dbReference type="NCBI Taxonomy" id="6293"/>
    <lineage>
        <taxon>Eukaryota</taxon>
        <taxon>Metazoa</taxon>
        <taxon>Ecdysozoa</taxon>
        <taxon>Nematoda</taxon>
        <taxon>Chromadorea</taxon>
        <taxon>Rhabditida</taxon>
        <taxon>Spirurina</taxon>
        <taxon>Spiruromorpha</taxon>
        <taxon>Filarioidea</taxon>
        <taxon>Onchocercidae</taxon>
        <taxon>Wuchereria</taxon>
    </lineage>
</organism>
<feature type="domain" description="Ig-like" evidence="1">
    <location>
        <begin position="1"/>
        <end position="58"/>
    </location>
</feature>
<comment type="caution">
    <text evidence="2">The sequence shown here is derived from an EMBL/GenBank/DDBJ whole genome shotgun (WGS) entry which is preliminary data.</text>
</comment>
<dbReference type="PROSITE" id="PS50835">
    <property type="entry name" value="IG_LIKE"/>
    <property type="match status" value="1"/>
</dbReference>
<protein>
    <recommendedName>
        <fullName evidence="1">Ig-like domain-containing protein</fullName>
    </recommendedName>
</protein>
<dbReference type="AlphaFoldDB" id="J9E7D3"/>
<feature type="non-terminal residue" evidence="2">
    <location>
        <position position="58"/>
    </location>
</feature>
<evidence type="ECO:0000259" key="1">
    <source>
        <dbReference type="PROSITE" id="PS50835"/>
    </source>
</evidence>
<dbReference type="SUPFAM" id="SSF48726">
    <property type="entry name" value="Immunoglobulin"/>
    <property type="match status" value="1"/>
</dbReference>
<dbReference type="Gene3D" id="2.60.40.10">
    <property type="entry name" value="Immunoglobulins"/>
    <property type="match status" value="1"/>
</dbReference>
<dbReference type="InterPro" id="IPR013783">
    <property type="entry name" value="Ig-like_fold"/>
</dbReference>
<accession>J9E7D3</accession>
<dbReference type="Pfam" id="PF07679">
    <property type="entry name" value="I-set"/>
    <property type="match status" value="1"/>
</dbReference>
<reference evidence="3" key="1">
    <citation type="submission" date="2012-08" db="EMBL/GenBank/DDBJ databases">
        <title>The Genome Sequence of Wuchereria bancrofti.</title>
        <authorList>
            <person name="Nutman T.B."/>
            <person name="Fink D.L."/>
            <person name="Russ C."/>
            <person name="Young S."/>
            <person name="Zeng Q."/>
            <person name="Koehrsen M."/>
            <person name="Alvarado L."/>
            <person name="Berlin A."/>
            <person name="Chapman S.B."/>
            <person name="Chen Z."/>
            <person name="Freedman E."/>
            <person name="Gellesch M."/>
            <person name="Goldberg J."/>
            <person name="Griggs A."/>
            <person name="Gujja S."/>
            <person name="Heilman E.R."/>
            <person name="Heiman D."/>
            <person name="Hepburn T."/>
            <person name="Howarth C."/>
            <person name="Jen D."/>
            <person name="Larson L."/>
            <person name="Lewis B."/>
            <person name="Mehta T."/>
            <person name="Park D."/>
            <person name="Pearson M."/>
            <person name="Roberts A."/>
            <person name="Saif S."/>
            <person name="Shea T."/>
            <person name="Shenoy N."/>
            <person name="Sisk P."/>
            <person name="Stolte C."/>
            <person name="Sykes S."/>
            <person name="Walk T."/>
            <person name="White J."/>
            <person name="Yandava C."/>
            <person name="Haas B."/>
            <person name="Henn M.R."/>
            <person name="Nusbaum C."/>
            <person name="Birren B."/>
        </authorList>
    </citation>
    <scope>NUCLEOTIDE SEQUENCE [LARGE SCALE GENOMIC DNA]</scope>
    <source>
        <strain evidence="3">NA</strain>
    </source>
</reference>
<proteinExistence type="predicted"/>